<gene>
    <name evidence="2" type="ORF">SITYG_17630</name>
</gene>
<dbReference type="Proteomes" id="UP000217792">
    <property type="component" value="Chromosome"/>
</dbReference>
<accession>A0AAD1CA13</accession>
<keyword evidence="1" id="KW-0175">Coiled coil</keyword>
<dbReference type="EMBL" id="AP014880">
    <property type="protein sequence ID" value="BAW17740.1"/>
    <property type="molecule type" value="Genomic_DNA"/>
</dbReference>
<organism evidence="2 3">
    <name type="scientific">Streptococcus intermedius</name>
    <dbReference type="NCBI Taxonomy" id="1338"/>
    <lineage>
        <taxon>Bacteria</taxon>
        <taxon>Bacillati</taxon>
        <taxon>Bacillota</taxon>
        <taxon>Bacilli</taxon>
        <taxon>Lactobacillales</taxon>
        <taxon>Streptococcaceae</taxon>
        <taxon>Streptococcus</taxon>
        <taxon>Streptococcus anginosus group</taxon>
    </lineage>
</organism>
<sequence>MDVFEIVQAEVRAKRAKLENYEEEYRSSCRKWEEGYDDLSEKRRDITYMIEEKYGIARHRLYQSAGDRTEDLHKLGQIASQYSEMMDINFKRQQTILEREKAQLDQEYKKKHHLLEADLEESYRKYQQLK</sequence>
<protein>
    <submittedName>
        <fullName evidence="2">Uncharacterized protein</fullName>
    </submittedName>
</protein>
<feature type="coiled-coil region" evidence="1">
    <location>
        <begin position="4"/>
        <end position="31"/>
    </location>
</feature>
<dbReference type="AlphaFoldDB" id="A0AAD1CA13"/>
<evidence type="ECO:0000256" key="1">
    <source>
        <dbReference type="SAM" id="Coils"/>
    </source>
</evidence>
<reference evidence="2 3" key="1">
    <citation type="journal article" date="2017" name="Infect. Immun.">
        <title>Characterization of the Pathogenicity of Streptococcus intermedius TYG1620 Isolated from a Human Brain Abscess Based on the Complete Genome Sequence with Transcriptome Analysis and Transposon Mutagenesis in a Murine Subcutaneous Abscess Model.</title>
        <authorList>
            <person name="Hasegawa N."/>
            <person name="Sekizuka T."/>
            <person name="Sugi Y."/>
            <person name="Kawakami N."/>
            <person name="Ogasawara Y."/>
            <person name="Kato K."/>
            <person name="Yamashita A."/>
            <person name="Takeuchi F."/>
            <person name="Kuroda M."/>
        </authorList>
    </citation>
    <scope>NUCLEOTIDE SEQUENCE [LARGE SCALE GENOMIC DNA]</scope>
    <source>
        <strain evidence="2 3">TYG1620</strain>
    </source>
</reference>
<proteinExistence type="predicted"/>
<dbReference type="RefSeq" id="WP_003074061.1">
    <property type="nucleotide sequence ID" value="NZ_AP014880.1"/>
</dbReference>
<evidence type="ECO:0000313" key="3">
    <source>
        <dbReference type="Proteomes" id="UP000217792"/>
    </source>
</evidence>
<name>A0AAD1CA13_STRIT</name>
<evidence type="ECO:0000313" key="2">
    <source>
        <dbReference type="EMBL" id="BAW17740.1"/>
    </source>
</evidence>